<feature type="region of interest" description="Disordered" evidence="2">
    <location>
        <begin position="420"/>
        <end position="466"/>
    </location>
</feature>
<feature type="coiled-coil region" evidence="1">
    <location>
        <begin position="776"/>
        <end position="803"/>
    </location>
</feature>
<feature type="compositionally biased region" description="Low complexity" evidence="2">
    <location>
        <begin position="577"/>
        <end position="592"/>
    </location>
</feature>
<feature type="region of interest" description="Disordered" evidence="2">
    <location>
        <begin position="186"/>
        <end position="231"/>
    </location>
</feature>
<feature type="compositionally biased region" description="Low complexity" evidence="2">
    <location>
        <begin position="422"/>
        <end position="438"/>
    </location>
</feature>
<dbReference type="EMBL" id="PGGS01000069">
    <property type="protein sequence ID" value="PNH10047.1"/>
    <property type="molecule type" value="Genomic_DNA"/>
</dbReference>
<feature type="compositionally biased region" description="Low complexity" evidence="2">
    <location>
        <begin position="686"/>
        <end position="703"/>
    </location>
</feature>
<feature type="region of interest" description="Disordered" evidence="2">
    <location>
        <begin position="114"/>
        <end position="154"/>
    </location>
</feature>
<feature type="region of interest" description="Disordered" evidence="2">
    <location>
        <begin position="686"/>
        <end position="707"/>
    </location>
</feature>
<feature type="region of interest" description="Disordered" evidence="2">
    <location>
        <begin position="827"/>
        <end position="885"/>
    </location>
</feature>
<evidence type="ECO:0000256" key="2">
    <source>
        <dbReference type="SAM" id="MobiDB-lite"/>
    </source>
</evidence>
<feature type="compositionally biased region" description="Basic and acidic residues" evidence="2">
    <location>
        <begin position="873"/>
        <end position="885"/>
    </location>
</feature>
<reference evidence="3 4" key="1">
    <citation type="journal article" date="2017" name="Mol. Biol. Evol.">
        <title>The 4-celled Tetrabaena socialis nuclear genome reveals the essential components for genetic control of cell number at the origin of multicellularity in the volvocine lineage.</title>
        <authorList>
            <person name="Featherston J."/>
            <person name="Arakaki Y."/>
            <person name="Hanschen E.R."/>
            <person name="Ferris P.J."/>
            <person name="Michod R.E."/>
            <person name="Olson B.J.S.C."/>
            <person name="Nozaki H."/>
            <person name="Durand P.M."/>
        </authorList>
    </citation>
    <scope>NUCLEOTIDE SEQUENCE [LARGE SCALE GENOMIC DNA]</scope>
    <source>
        <strain evidence="3 4">NIES-571</strain>
    </source>
</reference>
<protein>
    <submittedName>
        <fullName evidence="3">Uncharacterized protein</fullName>
    </submittedName>
</protein>
<evidence type="ECO:0000313" key="4">
    <source>
        <dbReference type="Proteomes" id="UP000236333"/>
    </source>
</evidence>
<evidence type="ECO:0000313" key="3">
    <source>
        <dbReference type="EMBL" id="PNH10047.1"/>
    </source>
</evidence>
<feature type="compositionally biased region" description="Basic and acidic residues" evidence="2">
    <location>
        <begin position="73"/>
        <end position="85"/>
    </location>
</feature>
<sequence>MQVLGALAAELSGDVLLLVAGLGLQLPTVPPLRNGFRKPDAGEVNANLPKPEQMQGMGAHMAAEMAYDQYMEDGTRQASDKRDPLARTTASPIKARASTNGGVPNWVKAMQADQGGASPMTSGQDIRGIPVIETPDSDEEAPRKPARKSMGPGMPDAVPAMIAQMAGELHRMQAFLGMAPAGTGTDATGTTAGGQAAAPGSDARGVAAEPWGTAGREPRHPGQDVRNLGDVVGGVDQNTRRIAMLEEAMRAGGRPIPCAEGASATTAVAGSTEDQQRQRNAIGVTPGLMPGVQGFGAPGRKQLPPIEGEPIRAACRAAERGACNSASGVQGQQGRFSGSGSIAPYPHLLELIVRFRTCLEHDLRTSFSFKREWRSIAVALSTLPLAAGLPDAAHAELVRLADDLKRVQAFLGMAPAGTGTDAMGSSAGGQAAAPGSDARGVAAEPWGTAGREPRHPGQDVRNLGDVVGGVDQNTRRIAMLEEAMRAGGRPIPYADGASATTAVAGSTEDQQRQRNAIGVSPGLMPGVQGFGAPGRKQLPPIEGLPDAAHAELVRLADDLKRVQAFLGMAPAGTGTDAMGSSAGGQAAAPGSDGRSGAMDQWGQPGREPRDPGQAIRDLGDLVRDVEEYRRRVVELEEALNAAGIPVPSSRQAQAVGVSPASEQAQQRQRNGIAVAPGLVPLAEGATGFAAPRRGPGAGPADFPESLPARVDTLQDDNRRMKAFMGMADGGTSTDAAGPDAPRTPGSASMAAEAGPWAGPGGPRDKNAAEAPPGSLARELEDVKQQLSEAAEEAAKEAARKAAKAVIRGAAKIERALRGAGMGYMLPKEGGAGPGGPTAVQPQPQAAEKQRGAIAVSPGGFEQPVNAYGFPPMPRKELTRERGCLG</sequence>
<accession>A0A2J8AC25</accession>
<comment type="caution">
    <text evidence="3">The sequence shown here is derived from an EMBL/GenBank/DDBJ whole genome shotgun (WGS) entry which is preliminary data.</text>
</comment>
<feature type="region of interest" description="Disordered" evidence="2">
    <location>
        <begin position="575"/>
        <end position="617"/>
    </location>
</feature>
<feature type="region of interest" description="Disordered" evidence="2">
    <location>
        <begin position="73"/>
        <end position="102"/>
    </location>
</feature>
<organism evidence="3 4">
    <name type="scientific">Tetrabaena socialis</name>
    <dbReference type="NCBI Taxonomy" id="47790"/>
    <lineage>
        <taxon>Eukaryota</taxon>
        <taxon>Viridiplantae</taxon>
        <taxon>Chlorophyta</taxon>
        <taxon>core chlorophytes</taxon>
        <taxon>Chlorophyceae</taxon>
        <taxon>CS clade</taxon>
        <taxon>Chlamydomonadales</taxon>
        <taxon>Tetrabaenaceae</taxon>
        <taxon>Tetrabaena</taxon>
    </lineage>
</organism>
<name>A0A2J8AC25_9CHLO</name>
<feature type="region of interest" description="Disordered" evidence="2">
    <location>
        <begin position="726"/>
        <end position="773"/>
    </location>
</feature>
<evidence type="ECO:0000256" key="1">
    <source>
        <dbReference type="SAM" id="Coils"/>
    </source>
</evidence>
<dbReference type="Proteomes" id="UP000236333">
    <property type="component" value="Unassembled WGS sequence"/>
</dbReference>
<dbReference type="AlphaFoldDB" id="A0A2J8AC25"/>
<keyword evidence="4" id="KW-1185">Reference proteome</keyword>
<dbReference type="OrthoDB" id="532938at2759"/>
<keyword evidence="1" id="KW-0175">Coiled coil</keyword>
<proteinExistence type="predicted"/>
<feature type="compositionally biased region" description="Low complexity" evidence="2">
    <location>
        <begin position="186"/>
        <end position="200"/>
    </location>
</feature>
<gene>
    <name evidence="3" type="ORF">TSOC_003287</name>
</gene>